<dbReference type="InterPro" id="IPR036188">
    <property type="entry name" value="FAD/NAD-bd_sf"/>
</dbReference>
<name>A0A3M6QM75_9BURK</name>
<dbReference type="Gene3D" id="3.50.50.60">
    <property type="entry name" value="FAD/NAD(P)-binding domain"/>
    <property type="match status" value="2"/>
</dbReference>
<gene>
    <name evidence="2" type="ORF">D8I35_15395</name>
</gene>
<keyword evidence="3" id="KW-1185">Reference proteome</keyword>
<evidence type="ECO:0000313" key="2">
    <source>
        <dbReference type="EMBL" id="RMX04188.1"/>
    </source>
</evidence>
<dbReference type="InterPro" id="IPR050464">
    <property type="entry name" value="Zeta_carotene_desat/Oxidored"/>
</dbReference>
<dbReference type="Pfam" id="PF01593">
    <property type="entry name" value="Amino_oxidase"/>
    <property type="match status" value="1"/>
</dbReference>
<organism evidence="2 3">
    <name type="scientific">Corticibacter populi</name>
    <dbReference type="NCBI Taxonomy" id="1550736"/>
    <lineage>
        <taxon>Bacteria</taxon>
        <taxon>Pseudomonadati</taxon>
        <taxon>Pseudomonadota</taxon>
        <taxon>Betaproteobacteria</taxon>
        <taxon>Burkholderiales</taxon>
        <taxon>Comamonadaceae</taxon>
        <taxon>Corticibacter</taxon>
    </lineage>
</organism>
<dbReference type="InterPro" id="IPR017830">
    <property type="entry name" value="SQase_HpnE"/>
</dbReference>
<dbReference type="NCBIfam" id="TIGR03467">
    <property type="entry name" value="HpnE"/>
    <property type="match status" value="1"/>
</dbReference>
<evidence type="ECO:0000259" key="1">
    <source>
        <dbReference type="Pfam" id="PF01593"/>
    </source>
</evidence>
<dbReference type="PANTHER" id="PTHR42923:SF47">
    <property type="entry name" value="BLR3003 PROTEIN"/>
    <property type="match status" value="1"/>
</dbReference>
<dbReference type="AlphaFoldDB" id="A0A3M6QM75"/>
<dbReference type="SUPFAM" id="SSF51905">
    <property type="entry name" value="FAD/NAD(P)-binding domain"/>
    <property type="match status" value="1"/>
</dbReference>
<protein>
    <submittedName>
        <fullName evidence="2">Desaturase</fullName>
    </submittedName>
</protein>
<dbReference type="PANTHER" id="PTHR42923">
    <property type="entry name" value="PROTOPORPHYRINOGEN OXIDASE"/>
    <property type="match status" value="1"/>
</dbReference>
<accession>A0A3M6QM75</accession>
<dbReference type="EMBL" id="RDQO01000005">
    <property type="protein sequence ID" value="RMX04188.1"/>
    <property type="molecule type" value="Genomic_DNA"/>
</dbReference>
<comment type="caution">
    <text evidence="2">The sequence shown here is derived from an EMBL/GenBank/DDBJ whole genome shotgun (WGS) entry which is preliminary data.</text>
</comment>
<dbReference type="GO" id="GO:0016491">
    <property type="term" value="F:oxidoreductase activity"/>
    <property type="evidence" value="ECO:0007669"/>
    <property type="project" value="InterPro"/>
</dbReference>
<sequence>MRGRVRVSAPSGRRVAIVGAGWAGLAAAVDAIETGWQVTLLEAARAPGGRARSVLLPAANGVQTVLDNGQHILIGAYAQSLALMQRVGIDPAKVLRRTPLDLRDAQGRGLALPRLPSPWNGVAGILTARGWTWPDRLALLRRLAAWRRAGFTCGAQVTVAQLCEDLPPAVVHGLIEPLCTAALNTPLRSASAAVFLRVLQDSLQGGAGSSDLLLPRVPLGQLLAQPALAWLQAHGARVRLGARAMQLRRTGLSSSTAAAEGAAPWRIDGEAFDAVILATPVWEAQRLLEDLAQATPETAATPNWQAWLQAAQGMAHEAITTVYVQVPPPPRDQLARPLLPRPMLQLDGVASPAATLGAAAVAGAQFVFDRQQLSQDAGLLAFVASASVIERAILEQTVLQQARRVLQAHGHGAMPRIITSIVEKRATFACTAGLVRPGQRPSALWPGLLVCGDYVEGPYPATLEGAVISGRQAAAALTAVNRP</sequence>
<dbReference type="OrthoDB" id="7849608at2"/>
<dbReference type="Proteomes" id="UP000278006">
    <property type="component" value="Unassembled WGS sequence"/>
</dbReference>
<proteinExistence type="predicted"/>
<feature type="domain" description="Amine oxidase" evidence="1">
    <location>
        <begin position="23"/>
        <end position="477"/>
    </location>
</feature>
<evidence type="ECO:0000313" key="3">
    <source>
        <dbReference type="Proteomes" id="UP000278006"/>
    </source>
</evidence>
<dbReference type="Gene3D" id="3.90.660.10">
    <property type="match status" value="1"/>
</dbReference>
<reference evidence="2 3" key="1">
    <citation type="submission" date="2018-10" db="EMBL/GenBank/DDBJ databases">
        <title>Draft genome of Cortibacter populi DSM10536.</title>
        <authorList>
            <person name="Bernier A.-M."/>
            <person name="Bernard K."/>
        </authorList>
    </citation>
    <scope>NUCLEOTIDE SEQUENCE [LARGE SCALE GENOMIC DNA]</scope>
    <source>
        <strain evidence="2 3">DSM 105136</strain>
    </source>
</reference>
<dbReference type="InterPro" id="IPR002937">
    <property type="entry name" value="Amino_oxidase"/>
</dbReference>